<evidence type="ECO:0000256" key="7">
    <source>
        <dbReference type="ARBA" id="ARBA00022660"/>
    </source>
</evidence>
<dbReference type="GO" id="GO:0005886">
    <property type="term" value="C:plasma membrane"/>
    <property type="evidence" value="ECO:0007669"/>
    <property type="project" value="UniProtKB-SubCell"/>
</dbReference>
<sequence length="321" mass="36667">MPAQQQKWLNLFMKVLPLSLLFLLTGCSERFVLLNPKGPVAEVQKDLILWSIWFMLFIIVVIFVLFAVILWKYRERPENLDYEPPDQHGNTLLEIIWTAIPVLIVIALAIPTVKATFELEKPPKESRGVEPIVIHATAADWKWIFSYPEENIETVNYVNIPKDVPVEFKLTAVGGMSALWIPELGGQKYNMAGMGMTLYLQADHVGTFKGRNSNFTGEGFAHQTFDVNAMEKEDFYKWVKETQASAPLLTKKQFNEIIQVGVLKDKLTFSGTHLAWVDFAKPGEHLDNIPAKEKHGTIKLEEVESDHHDNREHESHQHEGH</sequence>
<keyword evidence="11 15" id="KW-1133">Transmembrane helix</keyword>
<dbReference type="CDD" id="cd04212">
    <property type="entry name" value="CuRO_UO_II"/>
    <property type="match status" value="1"/>
</dbReference>
<keyword evidence="8 15" id="KW-0812">Transmembrane</keyword>
<gene>
    <name evidence="18" type="ORF">AZI98_15050</name>
</gene>
<comment type="similarity">
    <text evidence="3 14">Belongs to the cytochrome c oxidase subunit 2 family.</text>
</comment>
<dbReference type="AlphaFoldDB" id="A0A163Y976"/>
<feature type="domain" description="Cytochrome oxidase subunit II transmembrane region profile" evidence="17">
    <location>
        <begin position="25"/>
        <end position="123"/>
    </location>
</feature>
<name>A0A163Y976_9BACI</name>
<dbReference type="RefSeq" id="WP_063389080.1">
    <property type="nucleotide sequence ID" value="NZ_LVHY01000131.1"/>
</dbReference>
<evidence type="ECO:0000256" key="9">
    <source>
        <dbReference type="ARBA" id="ARBA00022729"/>
    </source>
</evidence>
<dbReference type="EC" id="1.10.3.-" evidence="14"/>
<dbReference type="GO" id="GO:0004129">
    <property type="term" value="F:cytochrome-c oxidase activity"/>
    <property type="evidence" value="ECO:0007669"/>
    <property type="project" value="UniProtKB-UniRule"/>
</dbReference>
<dbReference type="GO" id="GO:0042773">
    <property type="term" value="P:ATP synthesis coupled electron transport"/>
    <property type="evidence" value="ECO:0007669"/>
    <property type="project" value="TreeGrafter"/>
</dbReference>
<dbReference type="GO" id="GO:0009486">
    <property type="term" value="F:cytochrome bo3 ubiquinol oxidase activity"/>
    <property type="evidence" value="ECO:0007669"/>
    <property type="project" value="InterPro"/>
</dbReference>
<dbReference type="InterPro" id="IPR036257">
    <property type="entry name" value="Cyt_c_oxidase_su2_TM_sf"/>
</dbReference>
<evidence type="ECO:0000256" key="4">
    <source>
        <dbReference type="ARBA" id="ARBA00016131"/>
    </source>
</evidence>
<keyword evidence="12 14" id="KW-0560">Oxidoreductase</keyword>
<dbReference type="InterPro" id="IPR002429">
    <property type="entry name" value="CcO_II-like_C"/>
</dbReference>
<keyword evidence="13 14" id="KW-0472">Membrane</keyword>
<dbReference type="PIRSF" id="PIRSF000292">
    <property type="entry name" value="Ubi_od_II"/>
    <property type="match status" value="1"/>
</dbReference>
<evidence type="ECO:0000256" key="11">
    <source>
        <dbReference type="ARBA" id="ARBA00022989"/>
    </source>
</evidence>
<dbReference type="PROSITE" id="PS50999">
    <property type="entry name" value="COX2_TM"/>
    <property type="match status" value="1"/>
</dbReference>
<protein>
    <recommendedName>
        <fullName evidence="4 14">Quinol oxidase subunit 2</fullName>
        <ecNumber evidence="14">1.10.3.-</ecNumber>
    </recommendedName>
</protein>
<comment type="catalytic activity">
    <reaction evidence="1 14">
        <text>2 a quinol + O2 = 2 a quinone + 2 H2O</text>
        <dbReference type="Rhea" id="RHEA:55376"/>
        <dbReference type="ChEBI" id="CHEBI:15377"/>
        <dbReference type="ChEBI" id="CHEBI:15379"/>
        <dbReference type="ChEBI" id="CHEBI:24646"/>
        <dbReference type="ChEBI" id="CHEBI:132124"/>
    </reaction>
</comment>
<dbReference type="InterPro" id="IPR008972">
    <property type="entry name" value="Cupredoxin"/>
</dbReference>
<evidence type="ECO:0000256" key="13">
    <source>
        <dbReference type="ARBA" id="ARBA00023136"/>
    </source>
</evidence>
<proteinExistence type="inferred from homology"/>
<comment type="caution">
    <text evidence="18">The sequence shown here is derived from an EMBL/GenBank/DDBJ whole genome shotgun (WGS) entry which is preliminary data.</text>
</comment>
<organism evidence="18 19">
    <name type="scientific">Aeribacillus pallidus</name>
    <dbReference type="NCBI Taxonomy" id="33936"/>
    <lineage>
        <taxon>Bacteria</taxon>
        <taxon>Bacillati</taxon>
        <taxon>Bacillota</taxon>
        <taxon>Bacilli</taxon>
        <taxon>Bacillales</taxon>
        <taxon>Bacillaceae</taxon>
        <taxon>Aeribacillus</taxon>
    </lineage>
</organism>
<dbReference type="PROSITE" id="PS51257">
    <property type="entry name" value="PROKAR_LIPOPROTEIN"/>
    <property type="match status" value="1"/>
</dbReference>
<dbReference type="InterPro" id="IPR045187">
    <property type="entry name" value="CcO_II"/>
</dbReference>
<keyword evidence="6 14" id="KW-1003">Cell membrane</keyword>
<evidence type="ECO:0000256" key="3">
    <source>
        <dbReference type="ARBA" id="ARBA00007866"/>
    </source>
</evidence>
<evidence type="ECO:0000259" key="17">
    <source>
        <dbReference type="PROSITE" id="PS50999"/>
    </source>
</evidence>
<keyword evidence="10 14" id="KW-0249">Electron transport</keyword>
<feature type="transmembrane region" description="Helical" evidence="15">
    <location>
        <begin position="52"/>
        <end position="71"/>
    </location>
</feature>
<dbReference type="STRING" id="33936.AZI98_15050"/>
<dbReference type="Gene3D" id="2.60.40.420">
    <property type="entry name" value="Cupredoxins - blue copper proteins"/>
    <property type="match status" value="1"/>
</dbReference>
<evidence type="ECO:0000256" key="12">
    <source>
        <dbReference type="ARBA" id="ARBA00023002"/>
    </source>
</evidence>
<evidence type="ECO:0000313" key="18">
    <source>
        <dbReference type="EMBL" id="KZN95315.1"/>
    </source>
</evidence>
<dbReference type="EMBL" id="LWBR01000058">
    <property type="protein sequence ID" value="KZN95315.1"/>
    <property type="molecule type" value="Genomic_DNA"/>
</dbReference>
<comment type="function">
    <text evidence="14">Catalyzes quinol oxidation with the concomitant reduction of oxygen to water. Subunit II transfers the electrons from a quinol to the binuclear center of the catalytic subunit I.</text>
</comment>
<dbReference type="PROSITE" id="PS50857">
    <property type="entry name" value="COX2_CUA"/>
    <property type="match status" value="1"/>
</dbReference>
<dbReference type="Pfam" id="PF02790">
    <property type="entry name" value="COX2_TM"/>
    <property type="match status" value="1"/>
</dbReference>
<evidence type="ECO:0000256" key="5">
    <source>
        <dbReference type="ARBA" id="ARBA00022448"/>
    </source>
</evidence>
<dbReference type="Gene3D" id="1.10.287.90">
    <property type="match status" value="1"/>
</dbReference>
<dbReference type="PANTHER" id="PTHR22888:SF18">
    <property type="entry name" value="CYTOCHROME BO(3) UBIQUINOL OXIDASE SUBUNIT 2"/>
    <property type="match status" value="1"/>
</dbReference>
<dbReference type="InterPro" id="IPR006333">
    <property type="entry name" value="Cyt_o_ubiquinol_oxidase_su2"/>
</dbReference>
<dbReference type="GO" id="GO:0005507">
    <property type="term" value="F:copper ion binding"/>
    <property type="evidence" value="ECO:0007669"/>
    <property type="project" value="InterPro"/>
</dbReference>
<keyword evidence="19" id="KW-1185">Reference proteome</keyword>
<evidence type="ECO:0000256" key="2">
    <source>
        <dbReference type="ARBA" id="ARBA00004651"/>
    </source>
</evidence>
<dbReference type="SUPFAM" id="SSF49503">
    <property type="entry name" value="Cupredoxins"/>
    <property type="match status" value="1"/>
</dbReference>
<dbReference type="InterPro" id="IPR034227">
    <property type="entry name" value="CuRO_UO_II"/>
</dbReference>
<evidence type="ECO:0000256" key="10">
    <source>
        <dbReference type="ARBA" id="ARBA00022982"/>
    </source>
</evidence>
<dbReference type="InterPro" id="IPR011759">
    <property type="entry name" value="Cyt_c_oxidase_su2_TM_dom"/>
</dbReference>
<dbReference type="NCBIfam" id="TIGR01432">
    <property type="entry name" value="QOXA"/>
    <property type="match status" value="1"/>
</dbReference>
<accession>A0A165WTY2</accession>
<comment type="subcellular location">
    <subcellularLocation>
        <location evidence="2">Cell membrane</location>
        <topology evidence="2">Multi-pass membrane protein</topology>
    </subcellularLocation>
</comment>
<feature type="transmembrane region" description="Helical" evidence="15">
    <location>
        <begin position="92"/>
        <end position="113"/>
    </location>
</feature>
<dbReference type="GO" id="GO:0016682">
    <property type="term" value="F:oxidoreductase activity, acting on diphenols and related substances as donors, oxygen as acceptor"/>
    <property type="evidence" value="ECO:0007669"/>
    <property type="project" value="InterPro"/>
</dbReference>
<evidence type="ECO:0000256" key="6">
    <source>
        <dbReference type="ARBA" id="ARBA00022475"/>
    </source>
</evidence>
<dbReference type="InterPro" id="IPR006332">
    <property type="entry name" value="QoxA"/>
</dbReference>
<keyword evidence="9" id="KW-0732">Signal</keyword>
<keyword evidence="5 14" id="KW-0813">Transport</keyword>
<keyword evidence="7 14" id="KW-0679">Respiratory chain</keyword>
<evidence type="ECO:0000313" key="19">
    <source>
        <dbReference type="Proteomes" id="UP000076476"/>
    </source>
</evidence>
<evidence type="ECO:0000256" key="15">
    <source>
        <dbReference type="SAM" id="Phobius"/>
    </source>
</evidence>
<reference evidence="18 19" key="1">
    <citation type="submission" date="2016-04" db="EMBL/GenBank/DDBJ databases">
        <title>Draft genome sequence of Aeribacillus pallidus 8m3 from petroleum reservoir.</title>
        <authorList>
            <person name="Poltaraus A.B."/>
            <person name="Nazina T.N."/>
            <person name="Tourova T.P."/>
            <person name="Malakho S.M."/>
            <person name="Korshunova A.V."/>
            <person name="Sokolova D.S."/>
        </authorList>
    </citation>
    <scope>NUCLEOTIDE SEQUENCE [LARGE SCALE GENOMIC DNA]</scope>
    <source>
        <strain evidence="18 19">8m3</strain>
    </source>
</reference>
<evidence type="ECO:0000256" key="8">
    <source>
        <dbReference type="ARBA" id="ARBA00022692"/>
    </source>
</evidence>
<evidence type="ECO:0000256" key="14">
    <source>
        <dbReference type="PIRNR" id="PIRNR000292"/>
    </source>
</evidence>
<dbReference type="Proteomes" id="UP000076476">
    <property type="component" value="Unassembled WGS sequence"/>
</dbReference>
<feature type="domain" description="Cytochrome oxidase subunit II copper A binding" evidence="16">
    <location>
        <begin position="129"/>
        <end position="241"/>
    </location>
</feature>
<dbReference type="SUPFAM" id="SSF81464">
    <property type="entry name" value="Cytochrome c oxidase subunit II-like, transmembrane region"/>
    <property type="match status" value="1"/>
</dbReference>
<accession>A0A163Y976</accession>
<dbReference type="PANTHER" id="PTHR22888">
    <property type="entry name" value="CYTOCHROME C OXIDASE, SUBUNIT II"/>
    <property type="match status" value="1"/>
</dbReference>
<evidence type="ECO:0000259" key="16">
    <source>
        <dbReference type="PROSITE" id="PS50857"/>
    </source>
</evidence>
<evidence type="ECO:0000256" key="1">
    <source>
        <dbReference type="ARBA" id="ARBA00000725"/>
    </source>
</evidence>